<feature type="region of interest" description="Disordered" evidence="3">
    <location>
        <begin position="1"/>
        <end position="94"/>
    </location>
</feature>
<evidence type="ECO:0000313" key="5">
    <source>
        <dbReference type="EMBL" id="GER99604.1"/>
    </source>
</evidence>
<name>A0A5M3VS61_9ACTN</name>
<dbReference type="GO" id="GO:0016020">
    <property type="term" value="C:membrane"/>
    <property type="evidence" value="ECO:0007669"/>
    <property type="project" value="UniProtKB-SubCell"/>
</dbReference>
<protein>
    <recommendedName>
        <fullName evidence="7">SnoaL-like domain-containing protein</fullName>
    </recommendedName>
</protein>
<dbReference type="EMBL" id="BLAD01000040">
    <property type="protein sequence ID" value="GER99604.1"/>
    <property type="molecule type" value="Genomic_DNA"/>
</dbReference>
<gene>
    <name evidence="5" type="ORF">Acor_16680</name>
</gene>
<comment type="caution">
    <text evidence="5">The sequence shown here is derived from an EMBL/GenBank/DDBJ whole genome shotgun (WGS) entry which is preliminary data.</text>
</comment>
<evidence type="ECO:0000256" key="2">
    <source>
        <dbReference type="ARBA" id="ARBA00023136"/>
    </source>
</evidence>
<dbReference type="RefSeq" id="WP_155335977.1">
    <property type="nucleotide sequence ID" value="NZ_BAAABN010000042.1"/>
</dbReference>
<evidence type="ECO:0000256" key="3">
    <source>
        <dbReference type="SAM" id="MobiDB-lite"/>
    </source>
</evidence>
<keyword evidence="4" id="KW-0812">Transmembrane</keyword>
<comment type="subcellular location">
    <subcellularLocation>
        <location evidence="1">Membrane</location>
    </subcellularLocation>
</comment>
<organism evidence="5 6">
    <name type="scientific">Acrocarpospora corrugata</name>
    <dbReference type="NCBI Taxonomy" id="35763"/>
    <lineage>
        <taxon>Bacteria</taxon>
        <taxon>Bacillati</taxon>
        <taxon>Actinomycetota</taxon>
        <taxon>Actinomycetes</taxon>
        <taxon>Streptosporangiales</taxon>
        <taxon>Streptosporangiaceae</taxon>
        <taxon>Acrocarpospora</taxon>
    </lineage>
</organism>
<sequence>MINSQTQPKSRPDAEILPGTKPPAKDTNEPELLTEAEPADKPFPEAENDGVREPAAESQPANAGGAAAEAQTEPVSGSRAEGASEPARAGSGRKLGAVTRRRIVAAVVAAALAGAGAAVVMLWREAGVLEEERSARQAVALAASSFGEALLGYDYANLQAARDGVLSRAGDDFAKTYDEAFTGGLEGVITQLKARAVATCRDAYVGEVGDGRAKVIVVCDAQVTSSAGTRRMLGTYLEEKLIWSGGRWLVDEVNAIGASDETLTDPDGRPRAEPSPSASGG</sequence>
<dbReference type="PANTHER" id="PTHR37042">
    <property type="entry name" value="OUTER MEMBRANE PROTEIN RV1973"/>
    <property type="match status" value="1"/>
</dbReference>
<evidence type="ECO:0000256" key="1">
    <source>
        <dbReference type="ARBA" id="ARBA00004370"/>
    </source>
</evidence>
<feature type="region of interest" description="Disordered" evidence="3">
    <location>
        <begin position="259"/>
        <end position="281"/>
    </location>
</feature>
<feature type="compositionally biased region" description="Low complexity" evidence="3">
    <location>
        <begin position="56"/>
        <end position="71"/>
    </location>
</feature>
<evidence type="ECO:0008006" key="7">
    <source>
        <dbReference type="Google" id="ProtNLM"/>
    </source>
</evidence>
<keyword evidence="2 4" id="KW-0472">Membrane</keyword>
<reference evidence="5 6" key="1">
    <citation type="submission" date="2019-10" db="EMBL/GenBank/DDBJ databases">
        <title>Whole genome shotgun sequence of Acrocarpospora corrugata NBRC 13972.</title>
        <authorList>
            <person name="Ichikawa N."/>
            <person name="Kimura A."/>
            <person name="Kitahashi Y."/>
            <person name="Komaki H."/>
            <person name="Oguchi A."/>
        </authorList>
    </citation>
    <scope>NUCLEOTIDE SEQUENCE [LARGE SCALE GENOMIC DNA]</scope>
    <source>
        <strain evidence="5 6">NBRC 13972</strain>
    </source>
</reference>
<dbReference type="AlphaFoldDB" id="A0A5M3VS61"/>
<feature type="transmembrane region" description="Helical" evidence="4">
    <location>
        <begin position="103"/>
        <end position="123"/>
    </location>
</feature>
<evidence type="ECO:0000313" key="6">
    <source>
        <dbReference type="Proteomes" id="UP000334990"/>
    </source>
</evidence>
<keyword evidence="6" id="KW-1185">Reference proteome</keyword>
<accession>A0A5M3VS61</accession>
<evidence type="ECO:0000256" key="4">
    <source>
        <dbReference type="SAM" id="Phobius"/>
    </source>
</evidence>
<feature type="compositionally biased region" description="Basic and acidic residues" evidence="3">
    <location>
        <begin position="38"/>
        <end position="55"/>
    </location>
</feature>
<dbReference type="Proteomes" id="UP000334990">
    <property type="component" value="Unassembled WGS sequence"/>
</dbReference>
<proteinExistence type="predicted"/>
<dbReference type="OrthoDB" id="3534258at2"/>
<keyword evidence="4" id="KW-1133">Transmembrane helix</keyword>
<dbReference type="PANTHER" id="PTHR37042:SF4">
    <property type="entry name" value="OUTER MEMBRANE PROTEIN RV1973"/>
    <property type="match status" value="1"/>
</dbReference>